<evidence type="ECO:0000256" key="1">
    <source>
        <dbReference type="ARBA" id="ARBA00004442"/>
    </source>
</evidence>
<comment type="subcellular location">
    <subcellularLocation>
        <location evidence="1">Cell outer membrane</location>
    </subcellularLocation>
</comment>
<evidence type="ECO:0000256" key="6">
    <source>
        <dbReference type="ARBA" id="ARBA00023136"/>
    </source>
</evidence>
<gene>
    <name evidence="10" type="ordered locus">Sulku_2664</name>
</gene>
<geneLocation type="plasmid" evidence="10 11">
    <name>pSULKU01</name>
</geneLocation>
<comment type="similarity">
    <text evidence="2">Belongs to the outer membrane factor (OMF) (TC 1.B.17) family.</text>
</comment>
<keyword evidence="8" id="KW-0175">Coiled coil</keyword>
<protein>
    <submittedName>
        <fullName evidence="10">Outer membrane efflux protein</fullName>
    </submittedName>
</protein>
<dbReference type="AlphaFoldDB" id="E4U3P8"/>
<sequence>MNNVALVFLLGFVSLLSAQTPIRIGTVTDGVNPEWKVQRDMFVSELTKVAEGEFTLRFPENKQLSGNFSIDATNKQIDRLENDPDVDMVLLIGRISSQLVLKKNVLNKPTFAPFIYNVTLSGLTRSGNSSHITNLNYLTDESTLEDEIQTFQRFVPFHRLVILADESQYRLFSKTTEQAIQKAQKQGIDLQFVTVSQTDEAVISKIPSKTEAVMIAPLPRLSIQAAKDLYVGLIERKLPTYALSDSSRVKEGVLLSRIASSNTVRRARSTALNMLAVMRGGKAEKQAVLFEEKDFPYINMATARSIGIYPRYNVLGNAIVINETDEKEPKLTFTSIAKEAIHANLGLISGQLGVESNQENVAEVRSVLFPHITGELGYTQLNSDNVYVESGFYAEKSTAGALKVQQILFSEKALANLEIQKQLHVAVEEQQRALELEVIKQSSTMFLNMLVAQTQYRIQTDNLALTRSNLELAKGRVEAGTTDMSDVYYWESAIAGARQSVLQAKAEVEKAKDALNRILNRKIGDRFVIETVSLEDPAIRKNLNSVLEMLSDENRYNAIEKFLVDEGISHSAELHQLDAQLSAQKRQLLSEERSYYSPDVVLAGEVSHVFDETRNISAGISLEDKTDWQAGIKLTLPLYEGGGRSARNSRARLNLQQTQVRYTDTKQSIEQRIRSDLHTISASYPSIALAAEAAAAARKSFNIVKENYAQGTRSVSDLLTAQNNTLVAEQSATNTRYRFLIDALQLQRDINNFDLLLEDSQQTSLLNRMKAFALEPDNAETKHYNREGKE</sequence>
<dbReference type="Pfam" id="PF02321">
    <property type="entry name" value="OEP"/>
    <property type="match status" value="2"/>
</dbReference>
<keyword evidence="4" id="KW-1134">Transmembrane beta strand</keyword>
<evidence type="ECO:0000256" key="4">
    <source>
        <dbReference type="ARBA" id="ARBA00022452"/>
    </source>
</evidence>
<dbReference type="Pfam" id="PF04392">
    <property type="entry name" value="ABC_sub_bind"/>
    <property type="match status" value="1"/>
</dbReference>
<dbReference type="InterPro" id="IPR003423">
    <property type="entry name" value="OMP_efflux"/>
</dbReference>
<evidence type="ECO:0000313" key="11">
    <source>
        <dbReference type="Proteomes" id="UP000008721"/>
    </source>
</evidence>
<evidence type="ECO:0000256" key="5">
    <source>
        <dbReference type="ARBA" id="ARBA00022692"/>
    </source>
</evidence>
<keyword evidence="5" id="KW-0812">Transmembrane</keyword>
<dbReference type="InterPro" id="IPR007487">
    <property type="entry name" value="ABC_transpt-TYRBP-like"/>
</dbReference>
<dbReference type="Proteomes" id="UP000008721">
    <property type="component" value="Plasmid pSULKU01"/>
</dbReference>
<accession>E4U3P8</accession>
<dbReference type="PANTHER" id="PTHR30026">
    <property type="entry name" value="OUTER MEMBRANE PROTEIN TOLC"/>
    <property type="match status" value="1"/>
</dbReference>
<dbReference type="PANTHER" id="PTHR30026:SF20">
    <property type="entry name" value="OUTER MEMBRANE PROTEIN TOLC"/>
    <property type="match status" value="1"/>
</dbReference>
<keyword evidence="11" id="KW-1185">Reference proteome</keyword>
<feature type="signal peptide" evidence="9">
    <location>
        <begin position="1"/>
        <end position="18"/>
    </location>
</feature>
<dbReference type="GO" id="GO:0015288">
    <property type="term" value="F:porin activity"/>
    <property type="evidence" value="ECO:0007669"/>
    <property type="project" value="TreeGrafter"/>
</dbReference>
<keyword evidence="9" id="KW-0732">Signal</keyword>
<organism evidence="10 11">
    <name type="scientific">Sulfuricurvum kujiense (strain ATCC BAA-921 / DSM 16994 / JCM 11577 / YK-1)</name>
    <dbReference type="NCBI Taxonomy" id="709032"/>
    <lineage>
        <taxon>Bacteria</taxon>
        <taxon>Pseudomonadati</taxon>
        <taxon>Campylobacterota</taxon>
        <taxon>Epsilonproteobacteria</taxon>
        <taxon>Campylobacterales</taxon>
        <taxon>Sulfurimonadaceae</taxon>
        <taxon>Sulfuricurvum</taxon>
    </lineage>
</organism>
<reference evidence="10 11" key="1">
    <citation type="journal article" date="2012" name="Stand. Genomic Sci.">
        <title>Complete genome sequence of the sulfur compounds oxidizing chemolithoautotroph Sulfuricurvum kujiense type strain (YK-1(T)).</title>
        <authorList>
            <person name="Han C."/>
            <person name="Kotsyurbenko O."/>
            <person name="Chertkov O."/>
            <person name="Held B."/>
            <person name="Lapidus A."/>
            <person name="Nolan M."/>
            <person name="Lucas S."/>
            <person name="Hammon N."/>
            <person name="Deshpande S."/>
            <person name="Cheng J.F."/>
            <person name="Tapia R."/>
            <person name="Goodwin L.A."/>
            <person name="Pitluck S."/>
            <person name="Liolios K."/>
            <person name="Pagani I."/>
            <person name="Ivanova N."/>
            <person name="Mavromatis K."/>
            <person name="Mikhailova N."/>
            <person name="Pati A."/>
            <person name="Chen A."/>
            <person name="Palaniappan K."/>
            <person name="Land M."/>
            <person name="Hauser L."/>
            <person name="Chang Y.J."/>
            <person name="Jeffries C.D."/>
            <person name="Brambilla E.M."/>
            <person name="Rohde M."/>
            <person name="Spring S."/>
            <person name="Sikorski J."/>
            <person name="Goker M."/>
            <person name="Woyke T."/>
            <person name="Bristow J."/>
            <person name="Eisen J.A."/>
            <person name="Markowitz V."/>
            <person name="Hugenholtz P."/>
            <person name="Kyrpides N.C."/>
            <person name="Klenk H.P."/>
            <person name="Detter J.C."/>
        </authorList>
    </citation>
    <scope>NUCLEOTIDE SEQUENCE [LARGE SCALE GENOMIC DNA]</scope>
    <source>
        <strain evidence="11">ATCC BAA-921 / DSM 16994 / JCM 11577 / YK-1</strain>
    </source>
</reference>
<dbReference type="InterPro" id="IPR051906">
    <property type="entry name" value="TolC-like"/>
</dbReference>
<evidence type="ECO:0000256" key="2">
    <source>
        <dbReference type="ARBA" id="ARBA00007613"/>
    </source>
</evidence>
<evidence type="ECO:0000256" key="3">
    <source>
        <dbReference type="ARBA" id="ARBA00022448"/>
    </source>
</evidence>
<evidence type="ECO:0000313" key="10">
    <source>
        <dbReference type="EMBL" id="ADR35314.1"/>
    </source>
</evidence>
<name>E4U3P8_SULKY</name>
<dbReference type="Gene3D" id="1.20.1600.10">
    <property type="entry name" value="Outer membrane efflux proteins (OEP)"/>
    <property type="match status" value="1"/>
</dbReference>
<dbReference type="GO" id="GO:0015562">
    <property type="term" value="F:efflux transmembrane transporter activity"/>
    <property type="evidence" value="ECO:0007669"/>
    <property type="project" value="InterPro"/>
</dbReference>
<keyword evidence="10" id="KW-0614">Plasmid</keyword>
<dbReference type="KEGG" id="sku:Sulku_2664"/>
<proteinExistence type="inferred from homology"/>
<evidence type="ECO:0000256" key="8">
    <source>
        <dbReference type="SAM" id="Coils"/>
    </source>
</evidence>
<dbReference type="EMBL" id="CP002356">
    <property type="protein sequence ID" value="ADR35314.1"/>
    <property type="molecule type" value="Genomic_DNA"/>
</dbReference>
<keyword evidence="7" id="KW-0998">Cell outer membrane</keyword>
<dbReference type="SUPFAM" id="SSF56954">
    <property type="entry name" value="Outer membrane efflux proteins (OEP)"/>
    <property type="match status" value="1"/>
</dbReference>
<dbReference type="Gene3D" id="3.40.50.2300">
    <property type="match status" value="2"/>
</dbReference>
<keyword evidence="3" id="KW-0813">Transport</keyword>
<dbReference type="HOGENOM" id="CLU_018389_0_0_7"/>
<keyword evidence="6" id="KW-0472">Membrane</keyword>
<dbReference type="GO" id="GO:1990281">
    <property type="term" value="C:efflux pump complex"/>
    <property type="evidence" value="ECO:0007669"/>
    <property type="project" value="TreeGrafter"/>
</dbReference>
<dbReference type="eggNOG" id="COG1538">
    <property type="taxonomic scope" value="Bacteria"/>
</dbReference>
<feature type="chain" id="PRO_5005673654" evidence="9">
    <location>
        <begin position="19"/>
        <end position="790"/>
    </location>
</feature>
<dbReference type="GO" id="GO:0009279">
    <property type="term" value="C:cell outer membrane"/>
    <property type="evidence" value="ECO:0007669"/>
    <property type="project" value="UniProtKB-SubCell"/>
</dbReference>
<feature type="coiled-coil region" evidence="8">
    <location>
        <begin position="494"/>
        <end position="521"/>
    </location>
</feature>
<evidence type="ECO:0000256" key="7">
    <source>
        <dbReference type="ARBA" id="ARBA00023237"/>
    </source>
</evidence>
<evidence type="ECO:0000256" key="9">
    <source>
        <dbReference type="SAM" id="SignalP"/>
    </source>
</evidence>